<dbReference type="PROSITE" id="PS00409">
    <property type="entry name" value="PROKAR_NTER_METHYL"/>
    <property type="match status" value="1"/>
</dbReference>
<dbReference type="NCBIfam" id="TIGR02532">
    <property type="entry name" value="IV_pilin_GFxxxE"/>
    <property type="match status" value="1"/>
</dbReference>
<sequence length="398" mass="42942">MYLRDSRGFTLVEVLVAMGIFLTIMLITANSFNSIAKHAAQQSKSAETLQESIVGLEVLRSDLKQAGFGLPWTVTGISGSAYKEAQIATTDYPAAGFWPATTPPGSAANWVTSFNDAPSSAPRAVQSADTAFNVGSDGHGSKYLVIKSMLVSNNPAAKKWTNVAYANGGRSVRQWGDASRDLAATDRVIVVKNSLTTTPPAQQLMVSGAGAFSTTFSNFSTLTQNHIDGDTYEVYGVDGVDLSAPFNRADYYVMTPASGMPAECSPRTGVLYKAILSHTSGSFTQIPLLDCVADLQVVFGVDTSLSATGIVNDHATDMSGKSAEDIRNQVREIRVYLLSHEGKKDRGYTYPSRYVTVGESFGGVLRGRVFDLQSQIGGDWQNYRWKVHTIVVRPKNLF</sequence>
<evidence type="ECO:0000313" key="2">
    <source>
        <dbReference type="EMBL" id="GFO58058.1"/>
    </source>
</evidence>
<organism evidence="2 3">
    <name type="scientific">Geomonas silvestris</name>
    <dbReference type="NCBI Taxonomy" id="2740184"/>
    <lineage>
        <taxon>Bacteria</taxon>
        <taxon>Pseudomonadati</taxon>
        <taxon>Thermodesulfobacteriota</taxon>
        <taxon>Desulfuromonadia</taxon>
        <taxon>Geobacterales</taxon>
        <taxon>Geobacteraceae</taxon>
        <taxon>Geomonas</taxon>
    </lineage>
</organism>
<evidence type="ECO:0000256" key="1">
    <source>
        <dbReference type="SAM" id="Phobius"/>
    </source>
</evidence>
<dbReference type="InterPro" id="IPR032092">
    <property type="entry name" value="PilW"/>
</dbReference>
<dbReference type="InterPro" id="IPR012902">
    <property type="entry name" value="N_methyl_site"/>
</dbReference>
<keyword evidence="3" id="KW-1185">Reference proteome</keyword>
<dbReference type="RefSeq" id="WP_183352906.1">
    <property type="nucleotide sequence ID" value="NZ_BLXX01000001.1"/>
</dbReference>
<protein>
    <submittedName>
        <fullName evidence="2">Type IV pilus minor pilin PilW</fullName>
    </submittedName>
</protein>
<keyword evidence="1" id="KW-0812">Transmembrane</keyword>
<dbReference type="Pfam" id="PF16074">
    <property type="entry name" value="PilW"/>
    <property type="match status" value="1"/>
</dbReference>
<reference evidence="3" key="1">
    <citation type="submission" date="2020-06" db="EMBL/GenBank/DDBJ databases">
        <title>Draft genomic sequence of Geomonas sp. Red330.</title>
        <authorList>
            <person name="Itoh H."/>
            <person name="Zhenxing X."/>
            <person name="Ushijima N."/>
            <person name="Masuda Y."/>
            <person name="Shiratori Y."/>
            <person name="Senoo K."/>
        </authorList>
    </citation>
    <scope>NUCLEOTIDE SEQUENCE [LARGE SCALE GENOMIC DNA]</scope>
    <source>
        <strain evidence="3">Red330</strain>
    </source>
</reference>
<accession>A0A6V8MDH9</accession>
<dbReference type="EMBL" id="BLXX01000001">
    <property type="protein sequence ID" value="GFO58058.1"/>
    <property type="molecule type" value="Genomic_DNA"/>
</dbReference>
<proteinExistence type="predicted"/>
<dbReference type="GO" id="GO:0043683">
    <property type="term" value="P:type IV pilus assembly"/>
    <property type="evidence" value="ECO:0007669"/>
    <property type="project" value="InterPro"/>
</dbReference>
<dbReference type="Proteomes" id="UP000556026">
    <property type="component" value="Unassembled WGS sequence"/>
</dbReference>
<name>A0A6V8MDH9_9BACT</name>
<feature type="transmembrane region" description="Helical" evidence="1">
    <location>
        <begin position="12"/>
        <end position="32"/>
    </location>
</feature>
<evidence type="ECO:0000313" key="3">
    <source>
        <dbReference type="Proteomes" id="UP000556026"/>
    </source>
</evidence>
<gene>
    <name evidence="2" type="primary">pilW-2_3</name>
    <name evidence="2" type="ORF">GMST_03830</name>
</gene>
<comment type="caution">
    <text evidence="2">The sequence shown here is derived from an EMBL/GenBank/DDBJ whole genome shotgun (WGS) entry which is preliminary data.</text>
</comment>
<dbReference type="Pfam" id="PF07963">
    <property type="entry name" value="N_methyl"/>
    <property type="match status" value="1"/>
</dbReference>
<keyword evidence="1" id="KW-0472">Membrane</keyword>
<keyword evidence="1" id="KW-1133">Transmembrane helix</keyword>
<dbReference type="AlphaFoldDB" id="A0A6V8MDH9"/>